<feature type="domain" description="Type I restriction modification DNA specificity" evidence="5">
    <location>
        <begin position="225"/>
        <end position="400"/>
    </location>
</feature>
<dbReference type="PANTHER" id="PTHR43140:SF1">
    <property type="entry name" value="TYPE I RESTRICTION ENZYME ECOKI SPECIFICITY SUBUNIT"/>
    <property type="match status" value="1"/>
</dbReference>
<sequence>MRWAVSELPQGWAFASLNELQAQGGIFADGDWIESKDQDPNGRNRLLQLADIGDGRFIDKSSRYVNDETFDRLNCTALEEGDILLARMPDPLGRACLMPRLPQRCLTVVDVAVFRSGSRDISHSWLMHTLNASPIREEISRNASGTTRKRIARGKLAELKVPVPPAAEQKRIAQKLDALLAQVDTLKARIDAIPALLKRFRQSVINHGVSGSLALDQHASFDTTTWRNMRAEDVCTKVQSGGTPKEGFTTEGIPFLKVYNIVDGIIEFEYRPQYIAADIHQGSCRKSITIPGDVLMNIVGPPLGKIAVVPQGVDEWNINQAITLFRPSESISSAWIHLVLLEGTNIRRVSQETKGSAGQVNISLSQCRDFVFPVPPTQIQDEIVRRVEQLFAYADQLEAKVAAAKQRIDALTQSLLAKAFRGELVPQDPTDEPASALLERIRAQRAAAPKPKRGRKAATS</sequence>
<dbReference type="SUPFAM" id="SSF116734">
    <property type="entry name" value="DNA methylase specificity domain"/>
    <property type="match status" value="2"/>
</dbReference>
<dbReference type="KEGG" id="xpe:BJD13_10895"/>
<evidence type="ECO:0000256" key="1">
    <source>
        <dbReference type="ARBA" id="ARBA00010923"/>
    </source>
</evidence>
<evidence type="ECO:0000256" key="3">
    <source>
        <dbReference type="ARBA" id="ARBA00023125"/>
    </source>
</evidence>
<gene>
    <name evidence="8" type="ORF">DB769_06720</name>
    <name evidence="7" type="ORF">G3W61_04485</name>
    <name evidence="6" type="ORF">XP315_10805</name>
</gene>
<evidence type="ECO:0000313" key="10">
    <source>
        <dbReference type="Proteomes" id="UP000289372"/>
    </source>
</evidence>
<reference evidence="8 10" key="2">
    <citation type="submission" date="2018-02" db="EMBL/GenBank/DDBJ databases">
        <title>Characterization of Xanthomonas diversity in transplant houses and field plants.</title>
        <authorList>
            <person name="Abrahamian P."/>
            <person name="Timilsina S."/>
            <person name="Minsavage G.V."/>
            <person name="Goss E.M."/>
            <person name="Jones J.B."/>
            <person name="Vallad G.E."/>
        </authorList>
    </citation>
    <scope>NUCLEOTIDE SEQUENCE [LARGE SCALE GENOMIC DNA]</scope>
    <source>
        <strain evidence="8 10">GEV2132</strain>
    </source>
</reference>
<dbReference type="GO" id="GO:0003677">
    <property type="term" value="F:DNA binding"/>
    <property type="evidence" value="ECO:0007669"/>
    <property type="project" value="UniProtKB-KW"/>
</dbReference>
<dbReference type="GeneID" id="61778059"/>
<dbReference type="Proteomes" id="UP000035369">
    <property type="component" value="Unassembled WGS sequence"/>
</dbReference>
<evidence type="ECO:0000313" key="7">
    <source>
        <dbReference type="EMBL" id="NEL75521.1"/>
    </source>
</evidence>
<evidence type="ECO:0000313" key="9">
    <source>
        <dbReference type="Proteomes" id="UP000035369"/>
    </source>
</evidence>
<dbReference type="InterPro" id="IPR000055">
    <property type="entry name" value="Restrct_endonuc_typeI_TRD"/>
</dbReference>
<name>A0A0G8VSG6_XANPE</name>
<dbReference type="GO" id="GO:0009307">
    <property type="term" value="P:DNA restriction-modification system"/>
    <property type="evidence" value="ECO:0007669"/>
    <property type="project" value="UniProtKB-KW"/>
</dbReference>
<dbReference type="InterPro" id="IPR051212">
    <property type="entry name" value="Type-I_RE_S_subunit"/>
</dbReference>
<dbReference type="GO" id="GO:0004519">
    <property type="term" value="F:endonuclease activity"/>
    <property type="evidence" value="ECO:0007669"/>
    <property type="project" value="UniProtKB-KW"/>
</dbReference>
<keyword evidence="7" id="KW-0255">Endonuclease</keyword>
<dbReference type="PANTHER" id="PTHR43140">
    <property type="entry name" value="TYPE-1 RESTRICTION ENZYME ECOKI SPECIFICITY PROTEIN"/>
    <property type="match status" value="1"/>
</dbReference>
<dbReference type="Proteomes" id="UP000289372">
    <property type="component" value="Unassembled WGS sequence"/>
</dbReference>
<dbReference type="EMBL" id="JAAGYU010000012">
    <property type="protein sequence ID" value="NEL75521.1"/>
    <property type="molecule type" value="Genomic_DNA"/>
</dbReference>
<keyword evidence="7" id="KW-0540">Nuclease</keyword>
<evidence type="ECO:0000313" key="11">
    <source>
        <dbReference type="Proteomes" id="UP000471082"/>
    </source>
</evidence>
<feature type="coiled-coil region" evidence="4">
    <location>
        <begin position="387"/>
        <end position="414"/>
    </location>
</feature>
<dbReference type="EMBL" id="JZUY01000040">
    <property type="protein sequence ID" value="KLC05468.1"/>
    <property type="molecule type" value="Genomic_DNA"/>
</dbReference>
<feature type="domain" description="Type I restriction modification DNA specificity" evidence="5">
    <location>
        <begin position="64"/>
        <end position="193"/>
    </location>
</feature>
<comment type="similarity">
    <text evidence="1">Belongs to the type-I restriction system S methylase family.</text>
</comment>
<dbReference type="AlphaFoldDB" id="A0A0G8VSG6"/>
<comment type="caution">
    <text evidence="7">The sequence shown here is derived from an EMBL/GenBank/DDBJ whole genome shotgun (WGS) entry which is preliminary data.</text>
</comment>
<keyword evidence="7" id="KW-0378">Hydrolase</keyword>
<dbReference type="InterPro" id="IPR044946">
    <property type="entry name" value="Restrct_endonuc_typeI_TRD_sf"/>
</dbReference>
<accession>A0A0G8VSG6</accession>
<organism evidence="7 11">
    <name type="scientific">Xanthomonas perforans</name>
    <dbReference type="NCBI Taxonomy" id="442694"/>
    <lineage>
        <taxon>Bacteria</taxon>
        <taxon>Pseudomonadati</taxon>
        <taxon>Pseudomonadota</taxon>
        <taxon>Gammaproteobacteria</taxon>
        <taxon>Lysobacterales</taxon>
        <taxon>Lysobacteraceae</taxon>
        <taxon>Xanthomonas</taxon>
    </lineage>
</organism>
<dbReference type="Pfam" id="PF01420">
    <property type="entry name" value="Methylase_S"/>
    <property type="match status" value="2"/>
</dbReference>
<evidence type="ECO:0000313" key="8">
    <source>
        <dbReference type="EMBL" id="RXD55187.1"/>
    </source>
</evidence>
<reference evidence="7 11" key="3">
    <citation type="submission" date="2019-11" db="EMBL/GenBank/DDBJ databases">
        <title>Genome-resolved metagenomics to study the prevalence of co-infection and intraspecific heterogeneity among plant pathogen metapopulations.</title>
        <authorList>
            <person name="Newberry E."/>
            <person name="Bhandari R."/>
            <person name="Kemble J."/>
            <person name="Sikora E."/>
            <person name="Potnis N."/>
        </authorList>
    </citation>
    <scope>NUCLEOTIDE SEQUENCE [LARGE SCALE GENOMIC DNA]</scope>
    <source>
        <strain evidence="7">Xp_Tom_Tuscaloosa_18b</strain>
    </source>
</reference>
<evidence type="ECO:0000259" key="5">
    <source>
        <dbReference type="Pfam" id="PF01420"/>
    </source>
</evidence>
<dbReference type="RefSeq" id="WP_046931925.1">
    <property type="nucleotide sequence ID" value="NZ_CP018475.1"/>
</dbReference>
<evidence type="ECO:0000256" key="4">
    <source>
        <dbReference type="SAM" id="Coils"/>
    </source>
</evidence>
<dbReference type="Proteomes" id="UP000471082">
    <property type="component" value="Unassembled WGS sequence"/>
</dbReference>
<reference evidence="6 9" key="1">
    <citation type="submission" date="2015-02" db="EMBL/GenBank/DDBJ databases">
        <title>Whole genome sequencing of multiple isolates of three species of pepper and tomato-infecting xanthomonads reveals genetic diversity in field strains and pinpoints effectors responsible for host specificity.</title>
        <authorList>
            <person name="Schwartz A."/>
            <person name="Dahlbeck D."/>
            <person name="Staskawicz B."/>
            <person name="Bart R."/>
            <person name="Potnis N."/>
            <person name="Minsavage G."/>
            <person name="Timilsina S."/>
            <person name="Goss E."/>
            <person name="Jones J."/>
            <person name="Vallad G."/>
            <person name="Barak J."/>
            <person name="Miller S."/>
            <person name="Ritchie D."/>
            <person name="Martins J.Jr."/>
            <person name="Patane J.S."/>
            <person name="Setubal J.C."/>
        </authorList>
    </citation>
    <scope>NUCLEOTIDE SEQUENCE [LARGE SCALE GENOMIC DNA]</scope>
    <source>
        <strain evidence="6 9">Xp3-15</strain>
    </source>
</reference>
<protein>
    <submittedName>
        <fullName evidence="7">Type I restriction endonuclease subunit S</fullName>
    </submittedName>
</protein>
<keyword evidence="3" id="KW-0238">DNA-binding</keyword>
<keyword evidence="4" id="KW-0175">Coiled coil</keyword>
<dbReference type="EMBL" id="PUUL01000033">
    <property type="protein sequence ID" value="RXD55187.1"/>
    <property type="molecule type" value="Genomic_DNA"/>
</dbReference>
<evidence type="ECO:0000256" key="2">
    <source>
        <dbReference type="ARBA" id="ARBA00022747"/>
    </source>
</evidence>
<proteinExistence type="inferred from homology"/>
<evidence type="ECO:0000313" key="6">
    <source>
        <dbReference type="EMBL" id="KLC05468.1"/>
    </source>
</evidence>
<dbReference type="Gene3D" id="3.90.220.20">
    <property type="entry name" value="DNA methylase specificity domains"/>
    <property type="match status" value="2"/>
</dbReference>
<keyword evidence="2" id="KW-0680">Restriction system</keyword>
<keyword evidence="9" id="KW-1185">Reference proteome</keyword>